<gene>
    <name evidence="5" type="ORF">GNQ08_08295</name>
</gene>
<proteinExistence type="inferred from homology"/>
<dbReference type="SUPFAM" id="SSF55811">
    <property type="entry name" value="Nudix"/>
    <property type="match status" value="1"/>
</dbReference>
<dbReference type="InterPro" id="IPR020084">
    <property type="entry name" value="NUDIX_hydrolase_CS"/>
</dbReference>
<evidence type="ECO:0000256" key="2">
    <source>
        <dbReference type="ARBA" id="ARBA00022801"/>
    </source>
</evidence>
<dbReference type="Gene3D" id="3.90.79.10">
    <property type="entry name" value="Nucleoside Triphosphate Pyrophosphohydrolase"/>
    <property type="match status" value="1"/>
</dbReference>
<evidence type="ECO:0000313" key="6">
    <source>
        <dbReference type="Proteomes" id="UP000442469"/>
    </source>
</evidence>
<dbReference type="RefSeq" id="WP_124333420.1">
    <property type="nucleotide sequence ID" value="NZ_BGML01000015.1"/>
</dbReference>
<dbReference type="EMBL" id="WNZZ01000004">
    <property type="protein sequence ID" value="MUG22412.1"/>
    <property type="molecule type" value="Genomic_DNA"/>
</dbReference>
<evidence type="ECO:0000313" key="5">
    <source>
        <dbReference type="EMBL" id="MUG22412.1"/>
    </source>
</evidence>
<dbReference type="Pfam" id="PF00293">
    <property type="entry name" value="NUDIX"/>
    <property type="match status" value="1"/>
</dbReference>
<organism evidence="5 6">
    <name type="scientific">Paenibacillus macerans</name>
    <name type="common">Bacillus macerans</name>
    <dbReference type="NCBI Taxonomy" id="44252"/>
    <lineage>
        <taxon>Bacteria</taxon>
        <taxon>Bacillati</taxon>
        <taxon>Bacillota</taxon>
        <taxon>Bacilli</taxon>
        <taxon>Bacillales</taxon>
        <taxon>Paenibacillaceae</taxon>
        <taxon>Paenibacillus</taxon>
    </lineage>
</organism>
<dbReference type="PANTHER" id="PTHR43736:SF1">
    <property type="entry name" value="DIHYDRONEOPTERIN TRIPHOSPHATE DIPHOSPHATASE"/>
    <property type="match status" value="1"/>
</dbReference>
<keyword evidence="2 3" id="KW-0378">Hydrolase</keyword>
<dbReference type="PANTHER" id="PTHR43736">
    <property type="entry name" value="ADP-RIBOSE PYROPHOSPHATASE"/>
    <property type="match status" value="1"/>
</dbReference>
<dbReference type="GO" id="GO:0016787">
    <property type="term" value="F:hydrolase activity"/>
    <property type="evidence" value="ECO:0007669"/>
    <property type="project" value="UniProtKB-KW"/>
</dbReference>
<dbReference type="InterPro" id="IPR020476">
    <property type="entry name" value="Nudix_hydrolase"/>
</dbReference>
<dbReference type="AlphaFoldDB" id="A0A6N8EV56"/>
<dbReference type="PROSITE" id="PS51462">
    <property type="entry name" value="NUDIX"/>
    <property type="match status" value="1"/>
</dbReference>
<dbReference type="InterPro" id="IPR015797">
    <property type="entry name" value="NUDIX_hydrolase-like_dom_sf"/>
</dbReference>
<sequence length="153" mass="17379">MFGNVVVIVSVSIISNGKILMIKEYKPNAYNKWNFPSGHIEWGEDILNAACREVKEETGLDINLLSTTGVYNFLSLSKDHIILFHFIGEIIGGSLLLEEQKIIDSKWVTINDILRWDTAQLREGIIIKNIAERLYNGINYPIALFSKLIAKEQ</sequence>
<evidence type="ECO:0000256" key="1">
    <source>
        <dbReference type="ARBA" id="ARBA00005582"/>
    </source>
</evidence>
<dbReference type="CDD" id="cd02883">
    <property type="entry name" value="NUDIX_Hydrolase"/>
    <property type="match status" value="1"/>
</dbReference>
<feature type="domain" description="Nudix hydrolase" evidence="4">
    <location>
        <begin position="1"/>
        <end position="134"/>
    </location>
</feature>
<comment type="caution">
    <text evidence="5">The sequence shown here is derived from an EMBL/GenBank/DDBJ whole genome shotgun (WGS) entry which is preliminary data.</text>
</comment>
<protein>
    <submittedName>
        <fullName evidence="5">NUDIX domain-containing protein</fullName>
    </submittedName>
</protein>
<evidence type="ECO:0000256" key="3">
    <source>
        <dbReference type="RuleBase" id="RU003476"/>
    </source>
</evidence>
<dbReference type="PROSITE" id="PS00893">
    <property type="entry name" value="NUDIX_BOX"/>
    <property type="match status" value="1"/>
</dbReference>
<name>A0A6N8EV56_PAEMA</name>
<dbReference type="InterPro" id="IPR000086">
    <property type="entry name" value="NUDIX_hydrolase_dom"/>
</dbReference>
<dbReference type="Proteomes" id="UP000442469">
    <property type="component" value="Unassembled WGS sequence"/>
</dbReference>
<dbReference type="PRINTS" id="PR00502">
    <property type="entry name" value="NUDIXFAMILY"/>
</dbReference>
<accession>A0A6N8EV56</accession>
<reference evidence="5 6" key="1">
    <citation type="submission" date="2019-11" db="EMBL/GenBank/DDBJ databases">
        <title>Draft genome sequences of five Paenibacillus species of dairy origin.</title>
        <authorList>
            <person name="Olajide A.M."/>
            <person name="Chen S."/>
            <person name="Lapointe G."/>
        </authorList>
    </citation>
    <scope>NUCLEOTIDE SEQUENCE [LARGE SCALE GENOMIC DNA]</scope>
    <source>
        <strain evidence="5 6">3CT49</strain>
    </source>
</reference>
<evidence type="ECO:0000259" key="4">
    <source>
        <dbReference type="PROSITE" id="PS51462"/>
    </source>
</evidence>
<comment type="similarity">
    <text evidence="1 3">Belongs to the Nudix hydrolase family.</text>
</comment>